<evidence type="ECO:0000259" key="11">
    <source>
        <dbReference type="SMART" id="SM00470"/>
    </source>
</evidence>
<keyword evidence="6" id="KW-0049">Antioxidant</keyword>
<dbReference type="Proteomes" id="UP000887568">
    <property type="component" value="Unplaced"/>
</dbReference>
<dbReference type="GO" id="GO:0034599">
    <property type="term" value="P:cellular response to oxidative stress"/>
    <property type="evidence" value="ECO:0007669"/>
    <property type="project" value="TreeGrafter"/>
</dbReference>
<protein>
    <recommendedName>
        <fullName evidence="2">sulfiredoxin</fullName>
        <ecNumber evidence="2">1.8.98.2</ecNumber>
    </recommendedName>
</protein>
<dbReference type="RefSeq" id="XP_038046586.1">
    <property type="nucleotide sequence ID" value="XM_038190658.1"/>
</dbReference>
<dbReference type="OMA" id="ANHRAHC"/>
<evidence type="ECO:0000256" key="5">
    <source>
        <dbReference type="ARBA" id="ARBA00022840"/>
    </source>
</evidence>
<dbReference type="OrthoDB" id="10023328at2759"/>
<dbReference type="GeneID" id="119720806"/>
<keyword evidence="8" id="KW-1015">Disulfide bond</keyword>
<dbReference type="CDD" id="cd16395">
    <property type="entry name" value="Srx"/>
    <property type="match status" value="1"/>
</dbReference>
<evidence type="ECO:0000313" key="12">
    <source>
        <dbReference type="EnsemblMetazoa" id="XP_038046586.1"/>
    </source>
</evidence>
<evidence type="ECO:0000256" key="7">
    <source>
        <dbReference type="ARBA" id="ARBA00023002"/>
    </source>
</evidence>
<dbReference type="PANTHER" id="PTHR21348">
    <property type="match status" value="1"/>
</dbReference>
<evidence type="ECO:0000256" key="10">
    <source>
        <dbReference type="SAM" id="Phobius"/>
    </source>
</evidence>
<evidence type="ECO:0000256" key="9">
    <source>
        <dbReference type="ARBA" id="ARBA00047514"/>
    </source>
</evidence>
<dbReference type="GO" id="GO:0005737">
    <property type="term" value="C:cytoplasm"/>
    <property type="evidence" value="ECO:0007669"/>
    <property type="project" value="TreeGrafter"/>
</dbReference>
<reference evidence="12" key="1">
    <citation type="submission" date="2022-11" db="UniProtKB">
        <authorList>
            <consortium name="EnsemblMetazoa"/>
        </authorList>
    </citation>
    <scope>IDENTIFICATION</scope>
</reference>
<keyword evidence="13" id="KW-1185">Reference proteome</keyword>
<feature type="transmembrane region" description="Helical" evidence="10">
    <location>
        <begin position="12"/>
        <end position="34"/>
    </location>
</feature>
<keyword evidence="10" id="KW-0812">Transmembrane</keyword>
<dbReference type="GO" id="GO:0032542">
    <property type="term" value="F:sulfiredoxin activity"/>
    <property type="evidence" value="ECO:0007669"/>
    <property type="project" value="UniProtKB-EC"/>
</dbReference>
<dbReference type="InterPro" id="IPR003115">
    <property type="entry name" value="ParB_N"/>
</dbReference>
<keyword evidence="10" id="KW-1133">Transmembrane helix</keyword>
<organism evidence="12 13">
    <name type="scientific">Patiria miniata</name>
    <name type="common">Bat star</name>
    <name type="synonym">Asterina miniata</name>
    <dbReference type="NCBI Taxonomy" id="46514"/>
    <lineage>
        <taxon>Eukaryota</taxon>
        <taxon>Metazoa</taxon>
        <taxon>Echinodermata</taxon>
        <taxon>Eleutherozoa</taxon>
        <taxon>Asterozoa</taxon>
        <taxon>Asteroidea</taxon>
        <taxon>Valvatacea</taxon>
        <taxon>Valvatida</taxon>
        <taxon>Asterinidae</taxon>
        <taxon>Patiria</taxon>
    </lineage>
</organism>
<dbReference type="PANTHER" id="PTHR21348:SF2">
    <property type="entry name" value="SULFIREDOXIN-1"/>
    <property type="match status" value="1"/>
</dbReference>
<dbReference type="CTD" id="140809"/>
<dbReference type="FunFam" id="3.90.1530.10:FF:000001">
    <property type="entry name" value="Sulfiredoxin"/>
    <property type="match status" value="1"/>
</dbReference>
<proteinExistence type="inferred from homology"/>
<evidence type="ECO:0000256" key="1">
    <source>
        <dbReference type="ARBA" id="ARBA00009609"/>
    </source>
</evidence>
<keyword evidence="3" id="KW-0488">Methylation</keyword>
<feature type="domain" description="ParB-like N-terminal" evidence="11">
    <location>
        <begin position="78"/>
        <end position="170"/>
    </location>
</feature>
<dbReference type="GO" id="GO:0005524">
    <property type="term" value="F:ATP binding"/>
    <property type="evidence" value="ECO:0007669"/>
    <property type="project" value="UniProtKB-KW"/>
</dbReference>
<dbReference type="SMART" id="SM00470">
    <property type="entry name" value="ParB"/>
    <property type="match status" value="1"/>
</dbReference>
<dbReference type="Pfam" id="PF02195">
    <property type="entry name" value="ParB_N"/>
    <property type="match status" value="1"/>
</dbReference>
<dbReference type="SUPFAM" id="SSF110849">
    <property type="entry name" value="ParB/Sulfiredoxin"/>
    <property type="match status" value="1"/>
</dbReference>
<evidence type="ECO:0000256" key="3">
    <source>
        <dbReference type="ARBA" id="ARBA00022481"/>
    </source>
</evidence>
<keyword evidence="4" id="KW-0547">Nucleotide-binding</keyword>
<keyword evidence="5" id="KW-0067">ATP-binding</keyword>
<name>A0A913Z6F0_PATMI</name>
<evidence type="ECO:0000313" key="13">
    <source>
        <dbReference type="Proteomes" id="UP000887568"/>
    </source>
</evidence>
<dbReference type="InterPro" id="IPR036086">
    <property type="entry name" value="ParB/Sulfiredoxin_sf"/>
</dbReference>
<sequence length="175" mass="19596">MSILRYARRTISVFHGVPAVVKLALVCGQFWMFVSTDQRDTPAQCTPEMATDGPAEMGTSEDHDEGTSIHAGHIDKIHEVPIRHLIRPLPSVLDDDKVLSLMETIKDPEQRHKVPPVDILWITGRKGGDYYYSFGGCHRYAAYTRLGMETIPCKIVRSTVADLRNYLGSSTPDLQ</sequence>
<evidence type="ECO:0000256" key="2">
    <source>
        <dbReference type="ARBA" id="ARBA00013055"/>
    </source>
</evidence>
<dbReference type="AlphaFoldDB" id="A0A913Z6F0"/>
<dbReference type="EnsemblMetazoa" id="XM_038190658.1">
    <property type="protein sequence ID" value="XP_038046586.1"/>
    <property type="gene ID" value="LOC119720806"/>
</dbReference>
<accession>A0A913Z6F0</accession>
<evidence type="ECO:0000256" key="4">
    <source>
        <dbReference type="ARBA" id="ARBA00022741"/>
    </source>
</evidence>
<keyword evidence="7" id="KW-0560">Oxidoreductase</keyword>
<dbReference type="InterPro" id="IPR016692">
    <property type="entry name" value="Sulfiredoxin"/>
</dbReference>
<evidence type="ECO:0000256" key="6">
    <source>
        <dbReference type="ARBA" id="ARBA00022862"/>
    </source>
</evidence>
<comment type="catalytic activity">
    <reaction evidence="9">
        <text>S-hydroxy-S-oxy-L-cysteinyl-[peroxiredoxin] + [protein]-dithiol + ATP = S-hydroxy-L-cysteinyl-[peroxiredoxin] + [protein]-disulfide + ADP + phosphate</text>
        <dbReference type="Rhea" id="RHEA:17545"/>
        <dbReference type="Rhea" id="RHEA-COMP:10593"/>
        <dbReference type="Rhea" id="RHEA-COMP:10594"/>
        <dbReference type="Rhea" id="RHEA-COMP:13681"/>
        <dbReference type="Rhea" id="RHEA-COMP:17976"/>
        <dbReference type="ChEBI" id="CHEBI:29950"/>
        <dbReference type="ChEBI" id="CHEBI:30616"/>
        <dbReference type="ChEBI" id="CHEBI:43474"/>
        <dbReference type="ChEBI" id="CHEBI:50058"/>
        <dbReference type="ChEBI" id="CHEBI:61973"/>
        <dbReference type="ChEBI" id="CHEBI:61974"/>
        <dbReference type="ChEBI" id="CHEBI:456216"/>
        <dbReference type="EC" id="1.8.98.2"/>
    </reaction>
</comment>
<dbReference type="Gene3D" id="3.90.1530.10">
    <property type="entry name" value="Conserved hypothetical protein from pyrococcus furiosus pfu- 392566-001, ParB domain"/>
    <property type="match status" value="1"/>
</dbReference>
<comment type="similarity">
    <text evidence="1">Belongs to the sulfiredoxin family.</text>
</comment>
<keyword evidence="10" id="KW-0472">Membrane</keyword>
<dbReference type="EC" id="1.8.98.2" evidence="2"/>
<evidence type="ECO:0000256" key="8">
    <source>
        <dbReference type="ARBA" id="ARBA00023157"/>
    </source>
</evidence>